<accession>A0A6H2A281</accession>
<dbReference type="AlphaFoldDB" id="A0A6H2A281"/>
<evidence type="ECO:0000313" key="1">
    <source>
        <dbReference type="EMBL" id="QJA53839.1"/>
    </source>
</evidence>
<protein>
    <submittedName>
        <fullName evidence="1">Uncharacterized protein</fullName>
    </submittedName>
</protein>
<dbReference type="EMBL" id="MT144455">
    <property type="protein sequence ID" value="QJA53839.1"/>
    <property type="molecule type" value="Genomic_DNA"/>
</dbReference>
<reference evidence="1" key="1">
    <citation type="submission" date="2020-03" db="EMBL/GenBank/DDBJ databases">
        <title>The deep terrestrial virosphere.</title>
        <authorList>
            <person name="Holmfeldt K."/>
            <person name="Nilsson E."/>
            <person name="Simone D."/>
            <person name="Lopez-Fernandez M."/>
            <person name="Wu X."/>
            <person name="de Brujin I."/>
            <person name="Lundin D."/>
            <person name="Andersson A."/>
            <person name="Bertilsson S."/>
            <person name="Dopson M."/>
        </authorList>
    </citation>
    <scope>NUCLEOTIDE SEQUENCE</scope>
    <source>
        <strain evidence="1">TM448A04078</strain>
    </source>
</reference>
<sequence length="68" mass="8245">MKKERTIGSYKFEIRKLKNLLWDCYVNLHDLYGADENDFLVGHEERLTFSEAKRNSERLKKEIKRVIE</sequence>
<name>A0A6H2A281_9ZZZZ</name>
<gene>
    <name evidence="1" type="ORF">TM448A04078_0006</name>
</gene>
<proteinExistence type="predicted"/>
<organism evidence="1">
    <name type="scientific">viral metagenome</name>
    <dbReference type="NCBI Taxonomy" id="1070528"/>
    <lineage>
        <taxon>unclassified sequences</taxon>
        <taxon>metagenomes</taxon>
        <taxon>organismal metagenomes</taxon>
    </lineage>
</organism>